<keyword evidence="4" id="KW-0106">Calcium</keyword>
<organism evidence="10 11">
    <name type="scientific">Rhizobium mayense</name>
    <dbReference type="NCBI Taxonomy" id="1312184"/>
    <lineage>
        <taxon>Bacteria</taxon>
        <taxon>Pseudomonadati</taxon>
        <taxon>Pseudomonadota</taxon>
        <taxon>Alphaproteobacteria</taxon>
        <taxon>Hyphomicrobiales</taxon>
        <taxon>Rhizobiaceae</taxon>
        <taxon>Rhizobium/Agrobacterium group</taxon>
        <taxon>Rhizobium</taxon>
    </lineage>
</organism>
<feature type="domain" description="Cadherin" evidence="9">
    <location>
        <begin position="1558"/>
        <end position="1663"/>
    </location>
</feature>
<feature type="compositionally biased region" description="Low complexity" evidence="8">
    <location>
        <begin position="2968"/>
        <end position="3010"/>
    </location>
</feature>
<feature type="compositionally biased region" description="Basic and acidic residues" evidence="8">
    <location>
        <begin position="3399"/>
        <end position="3435"/>
    </location>
</feature>
<feature type="domain" description="Cadherin" evidence="9">
    <location>
        <begin position="1873"/>
        <end position="1978"/>
    </location>
</feature>
<feature type="compositionally biased region" description="Polar residues" evidence="8">
    <location>
        <begin position="3121"/>
        <end position="3132"/>
    </location>
</feature>
<feature type="domain" description="Cadherin" evidence="9">
    <location>
        <begin position="403"/>
        <end position="508"/>
    </location>
</feature>
<feature type="domain" description="Cadherin" evidence="9">
    <location>
        <begin position="1243"/>
        <end position="1348"/>
    </location>
</feature>
<feature type="domain" description="Cadherin" evidence="9">
    <location>
        <begin position="613"/>
        <end position="718"/>
    </location>
</feature>
<dbReference type="InterPro" id="IPR040853">
    <property type="entry name" value="RapA2_cadherin-like"/>
</dbReference>
<feature type="region of interest" description="Disordered" evidence="8">
    <location>
        <begin position="2900"/>
        <end position="2956"/>
    </location>
</feature>
<keyword evidence="2" id="KW-0812">Transmembrane</keyword>
<dbReference type="CDD" id="cd11304">
    <property type="entry name" value="Cadherin_repeat"/>
    <property type="match status" value="1"/>
</dbReference>
<feature type="region of interest" description="Disordered" evidence="8">
    <location>
        <begin position="3334"/>
        <end position="3512"/>
    </location>
</feature>
<dbReference type="InterPro" id="IPR015919">
    <property type="entry name" value="Cadherin-like_sf"/>
</dbReference>
<keyword evidence="7" id="KW-0472">Membrane</keyword>
<feature type="compositionally biased region" description="Basic and acidic residues" evidence="8">
    <location>
        <begin position="3645"/>
        <end position="3655"/>
    </location>
</feature>
<keyword evidence="11" id="KW-1185">Reference proteome</keyword>
<feature type="domain" description="Cadherin" evidence="9">
    <location>
        <begin position="2200"/>
        <end position="2293"/>
    </location>
</feature>
<feature type="domain" description="Cadherin" evidence="9">
    <location>
        <begin position="823"/>
        <end position="928"/>
    </location>
</feature>
<dbReference type="InterPro" id="IPR010221">
    <property type="entry name" value="VCBS_dom"/>
</dbReference>
<accession>A0ABT7K5N0</accession>
<dbReference type="PANTHER" id="PTHR24025">
    <property type="entry name" value="DESMOGLEIN FAMILY MEMBER"/>
    <property type="match status" value="1"/>
</dbReference>
<feature type="domain" description="Cadherin" evidence="9">
    <location>
        <begin position="1348"/>
        <end position="1453"/>
    </location>
</feature>
<dbReference type="NCBIfam" id="TIGR01965">
    <property type="entry name" value="VCBS_repeat"/>
    <property type="match status" value="21"/>
</dbReference>
<evidence type="ECO:0000256" key="1">
    <source>
        <dbReference type="ARBA" id="ARBA00004370"/>
    </source>
</evidence>
<dbReference type="SUPFAM" id="SSF49313">
    <property type="entry name" value="Cadherin-like"/>
    <property type="match status" value="1"/>
</dbReference>
<name>A0ABT7K5N0_9HYPH</name>
<feature type="compositionally biased region" description="Polar residues" evidence="8">
    <location>
        <begin position="3061"/>
        <end position="3071"/>
    </location>
</feature>
<feature type="domain" description="Cadherin" evidence="9">
    <location>
        <begin position="1453"/>
        <end position="1558"/>
    </location>
</feature>
<dbReference type="NCBIfam" id="NF012211">
    <property type="entry name" value="tand_rpt_95"/>
    <property type="match status" value="2"/>
</dbReference>
<feature type="compositionally biased region" description="Low complexity" evidence="8">
    <location>
        <begin position="3334"/>
        <end position="3351"/>
    </location>
</feature>
<evidence type="ECO:0000256" key="6">
    <source>
        <dbReference type="ARBA" id="ARBA00022989"/>
    </source>
</evidence>
<dbReference type="Pfam" id="PF17892">
    <property type="entry name" value="Cadherin_5"/>
    <property type="match status" value="1"/>
</dbReference>
<evidence type="ECO:0000256" key="2">
    <source>
        <dbReference type="ARBA" id="ARBA00022692"/>
    </source>
</evidence>
<feature type="compositionally biased region" description="Polar residues" evidence="8">
    <location>
        <begin position="2940"/>
        <end position="2955"/>
    </location>
</feature>
<keyword evidence="6" id="KW-1133">Transmembrane helix</keyword>
<feature type="compositionally biased region" description="Polar residues" evidence="8">
    <location>
        <begin position="3384"/>
        <end position="3398"/>
    </location>
</feature>
<feature type="compositionally biased region" description="Basic and acidic residues" evidence="8">
    <location>
        <begin position="16"/>
        <end position="30"/>
    </location>
</feature>
<feature type="domain" description="Cadherin" evidence="9">
    <location>
        <begin position="2293"/>
        <end position="2399"/>
    </location>
</feature>
<feature type="region of interest" description="Disordered" evidence="8">
    <location>
        <begin position="1"/>
        <end position="200"/>
    </location>
</feature>
<feature type="compositionally biased region" description="Low complexity" evidence="8">
    <location>
        <begin position="3027"/>
        <end position="3046"/>
    </location>
</feature>
<feature type="domain" description="Cadherin" evidence="9">
    <location>
        <begin position="718"/>
        <end position="823"/>
    </location>
</feature>
<feature type="compositionally biased region" description="Basic and acidic residues" evidence="8">
    <location>
        <begin position="3490"/>
        <end position="3512"/>
    </location>
</feature>
<evidence type="ECO:0000256" key="7">
    <source>
        <dbReference type="ARBA" id="ARBA00023136"/>
    </source>
</evidence>
<feature type="domain" description="Cadherin" evidence="9">
    <location>
        <begin position="508"/>
        <end position="613"/>
    </location>
</feature>
<dbReference type="Proteomes" id="UP001172645">
    <property type="component" value="Unassembled WGS sequence"/>
</dbReference>
<proteinExistence type="predicted"/>
<feature type="compositionally biased region" description="Basic and acidic residues" evidence="8">
    <location>
        <begin position="78"/>
        <end position="87"/>
    </location>
</feature>
<dbReference type="InterPro" id="IPR041690">
    <property type="entry name" value="Cadherin_5"/>
</dbReference>
<evidence type="ECO:0000259" key="9">
    <source>
        <dbReference type="PROSITE" id="PS50268"/>
    </source>
</evidence>
<protein>
    <submittedName>
        <fullName evidence="10">VCBS domain-containing protein</fullName>
    </submittedName>
</protein>
<feature type="compositionally biased region" description="Low complexity" evidence="8">
    <location>
        <begin position="2922"/>
        <end position="2939"/>
    </location>
</feature>
<evidence type="ECO:0000313" key="10">
    <source>
        <dbReference type="EMBL" id="MDL2403811.1"/>
    </source>
</evidence>
<dbReference type="InterPro" id="IPR002126">
    <property type="entry name" value="Cadherin-like_dom"/>
</dbReference>
<dbReference type="Gene3D" id="2.60.40.10">
    <property type="entry name" value="Immunoglobulins"/>
    <property type="match status" value="21"/>
</dbReference>
<dbReference type="Gene3D" id="2.60.120.200">
    <property type="match status" value="1"/>
</dbReference>
<keyword evidence="3" id="KW-0677">Repeat</keyword>
<feature type="region of interest" description="Disordered" evidence="8">
    <location>
        <begin position="3617"/>
        <end position="3677"/>
    </location>
</feature>
<evidence type="ECO:0000256" key="5">
    <source>
        <dbReference type="ARBA" id="ARBA00022889"/>
    </source>
</evidence>
<dbReference type="SUPFAM" id="SSF49899">
    <property type="entry name" value="Concanavalin A-like lectins/glucanases"/>
    <property type="match status" value="1"/>
</dbReference>
<feature type="domain" description="Cadherin" evidence="9">
    <location>
        <begin position="2083"/>
        <end position="2188"/>
    </location>
</feature>
<dbReference type="SMART" id="SM00112">
    <property type="entry name" value="CA"/>
    <property type="match status" value="17"/>
</dbReference>
<keyword evidence="5" id="KW-0130">Cell adhesion</keyword>
<feature type="compositionally biased region" description="Low complexity" evidence="8">
    <location>
        <begin position="89"/>
        <end position="109"/>
    </location>
</feature>
<dbReference type="InterPro" id="IPR050971">
    <property type="entry name" value="Cadherin-domain_protein"/>
</dbReference>
<feature type="compositionally biased region" description="Basic and acidic residues" evidence="8">
    <location>
        <begin position="3459"/>
        <end position="3478"/>
    </location>
</feature>
<dbReference type="InterPro" id="IPR013783">
    <property type="entry name" value="Ig-like_fold"/>
</dbReference>
<evidence type="ECO:0000313" key="11">
    <source>
        <dbReference type="Proteomes" id="UP001172645"/>
    </source>
</evidence>
<feature type="compositionally biased region" description="Low complexity" evidence="8">
    <location>
        <begin position="3133"/>
        <end position="3142"/>
    </location>
</feature>
<feature type="compositionally biased region" description="Gly residues" evidence="8">
    <location>
        <begin position="162"/>
        <end position="187"/>
    </location>
</feature>
<comment type="subcellular location">
    <subcellularLocation>
        <location evidence="1">Membrane</location>
    </subcellularLocation>
</comment>
<feature type="domain" description="Cadherin" evidence="9">
    <location>
        <begin position="1990"/>
        <end position="2083"/>
    </location>
</feature>
<dbReference type="InterPro" id="IPR013320">
    <property type="entry name" value="ConA-like_dom_sf"/>
</dbReference>
<dbReference type="PROSITE" id="PS50268">
    <property type="entry name" value="CADHERIN_2"/>
    <property type="match status" value="14"/>
</dbReference>
<evidence type="ECO:0000256" key="4">
    <source>
        <dbReference type="ARBA" id="ARBA00022837"/>
    </source>
</evidence>
<dbReference type="RefSeq" id="WP_285873352.1">
    <property type="nucleotide sequence ID" value="NZ_JARFYM010000063.1"/>
</dbReference>
<dbReference type="EMBL" id="JARFYM010000063">
    <property type="protein sequence ID" value="MDL2403811.1"/>
    <property type="molecule type" value="Genomic_DNA"/>
</dbReference>
<evidence type="ECO:0000256" key="8">
    <source>
        <dbReference type="SAM" id="MobiDB-lite"/>
    </source>
</evidence>
<gene>
    <name evidence="10" type="ORF">PY649_33690</name>
</gene>
<feature type="region of interest" description="Disordered" evidence="8">
    <location>
        <begin position="2968"/>
        <end position="3165"/>
    </location>
</feature>
<comment type="caution">
    <text evidence="10">The sequence shown here is derived from an EMBL/GenBank/DDBJ whole genome shotgun (WGS) entry which is preliminary data.</text>
</comment>
<dbReference type="PANTHER" id="PTHR24025:SF23">
    <property type="entry name" value="NEURAL-CADHERIN"/>
    <property type="match status" value="1"/>
</dbReference>
<feature type="compositionally biased region" description="Low complexity" evidence="8">
    <location>
        <begin position="3087"/>
        <end position="3103"/>
    </location>
</feature>
<sequence>MAKETRQSKKTGSGPESKDRADGRLRKAIDKPIGQPDDAREEAPVGWDFGPDGLPPGVVPGLDDNLPSDTVVVGTSDQRIDSEKAAEDAAPGPASSGRAPEGGAAGSADDPADLQTSSIPGTPGGRTVGSVVGPDTPDIGRPDDGDGSIGAPGPGVITPQSPGGGAYIPGEVGGGPDFPGGGGGSGEGTTPTPPEISGTAAGDVQEDTVVAASGQLTASGSGGLTWSLVGNGVAPYGSFTLGPNGQWSYALDNDKAQGLKAGDTAQEFFTVKVTDANGASVTQVVAVTITGTNDVPVISGTATGLVEEDQIPSVSGVLTASDADIGDNAAWSLTGTGEGGHGTLTLGDDGHWSYELDNSSVQGLKAGETAQDFFTVTVTDTAGASVTQVITVTVAGTNDAPVISSAETGAVDEDGMLTASGQLSSTDADIGDAATWSIVGNGDGSYGTLTLGEDGQWSYALDNDAAQGLKAGETAQEIFTVKVIDASGASDTQTVTVTVSGANDVPVISGTETGSVEEDGTLTASGTLASTDADIGDTASWSIVGSSEGQYGSLVLGDDGAWTYTLDNAATQELKAGDTAQEIFTIQVTDSAGASMTQTVIVTVSGTNDTPVISGAETGSVQEDTALAASGTLTSADADIGDTASWSVVGSSNGSHGSLTLDGDGSWSYALDNDAAQGLRAGETAQDIFTVEVTDASGAFDTQIVTVTITGTNDAPVISGTETGSVQEDGTLSASGALTVTDPDIGDTAAWSIVGAGDGHYGSLILGEDGAWTYTLDNDTAQGLKAGETAQEIFTVKVTDAEGASDTQTITVTVTGTNDAPVISGTETGAVQEDETLTAAGRLTALDPDVGDSASWSVVGDATGSYGALALNADGSWSYVLNNDAAQGLKAGETAQETFTVRATDTDGASTDQTITITVSGTNDLPVISGAGMGAVQEDVTLATSGTLTSTDADIGDTATWTVVGSGDGHYGGLSLGDDGSWTYTLNNDAAQGLRAGDTAQEIFTVKVTDASGASDIQTVTVIITGTNDAPVISGTETGAVQEDGTLNVSGALTSTDADIGDTAGWSVVGDGDGHYGNLILGDDGQWSYALDNDAAQGLKAGETAQDIFTVKVTDASGTSDVQTITVTVTGTNDAPVISGTEIGSVQEDGILDVSGTLTSRDADIGDTAAWAVIGTGDGRYGSLTLGDDGAWTYTLNNDAAQGLRAGETAQEIFTVKVTDASGASDMQTVTVTVTGTNDAPTISGTETGAVQEDRTLGASGTLTATDSDIGDTAAWSIVGDSEGHYGSLTLDDDGAWTYTLDNDAAQGLKAGESAQEIFIVKVTDAAGASDSQTVTVTIIGTNDAPVISGTETGSVEEDGTLSASGALTTTDPDIGDTVAWSVVGSGDGHYGSLTLGDDGTWTYALDNTAAQGLKAGETVQEIFTVKATDAAGADVTQTIAVTVTGTNDAPVISGTATGTVQEDASLTASGTLTVADADVGDTAAWSLLGSSDGHYGSLTLGDDGAWSYALDNGAAQGLKAGETAQEIFTVQASDSAGASTTQTIIVTVTGTNDAPVISGAETGSVQEDGTLSASGALTSTDPDIGDTAAWSVVSSDDGHYGSLTLGDDGAWSYTLDNDAAQGLKAGETAQDIFTVKVTDASGASDMQTVTVTVTGTNDAPVISGAETDAVQEDGTLSASGALAVTDPDIGDTAAWSIVGAGEGHYGHLTLGDDGAWTYTLDNTAAQGLKAGDSTQDIFTVRVTDSAGATSMQTVTVSVAGTNDAPVISGSTTGGVAEDGVQTASGVLTSADADIGDTTTWSIAGAETGTYGSLTIGEDGRWSYTLNNDAAQGLKAGETAQDIFTVKVTDASGASDLQTITLTISGSNDVPAISGTMTGSVQEDGALTAGGSLIASDADIGDTASWSVVGNGAGTYGSLELGTDGQWTYALNNDRAQGLKAGDTAQDIFTVKVTDAAGAETTQTITVTVAGTNDVPTISGTETGTVAEDGTLTAAGRLNVSDADVGDTATWSVVGDGEGAYGGLTLNQDGSWSYALDNDAAQSLKAGDTAQEIFTVKVTDAAGADVMQTITVTVTGTNDAPAISGTETGSVQEDASLTASGSLTVADADVGDTAAWSIVGSDDGRYGSLELGDNGAWTYALNNDAAQGLKAGETAQDIFTVKVTDTSGASDTQTVTVTVTGTNDVPVISGTATGSVQEDGTLTAGGKLDVFDADTGDTATWSIVGGDTGHYGSLTIDGDGHWSYALDNDKAQGLKAGETTQETFTIRVTDAAGANAEQTVTITIGGTNDAPVISGTATGQVQEDVTLTASGTLTASDVDIGDAASWSIDGSAVSDHGVFAIDPNSGHWTFTLDNAIAQGLKAGEVVHETFTVRATDSAGASGTHLVSVDITGTNDGPQVGQALNNMGSMKEDTSITFSADDLLRGAQVTDIDQDHLSITTVGLGGSSAPGTLVNNGNGTWTFTPNHNVSNANADIVFSVSDGHTNVSAHASVAIQPVADPADVSLISSAVQEVIKTGDDADLGRIVAPQLTTKQLSQFTLEFTVVGNSVPESTTGAGPVIVNIGSPPSDKNTLTLWDPANMKVGMSKAGGGDVNIATGINLTDGESHRVTVTFDGATNTVKVYDNGDLALTTTLPKPLPSTLYMVVAEKANTPPTTSKPAGSDYRTNEHFEGTIFNVSMSNKAESADQVAQAPLAEQMKDSLLIDLRAQNDQIVDTTGHNAIKTAGGIDTDALRVDTDLGSAPVGSVVHLDVNTTLEDPNDHLSGLVISGFLAGTVVSDGVHTVTVTGTTQKIDITNWSHDNLTADLPDGVRTSMDLKVTTTTTTQPYATGEVDAQGNPVMATNSATLDEYHTLLVEGAGPPPAQPAEAATAMAMFAAPSSEELGVADAAVVATSATLTDTTGETASSSDDQHAAKSGSTGDSISSADDSHAAHFASADNSTASDGSATDQTADTSADMIVIPGVLAADGDATGTTEPTTVGTQPDETSAVAGAAAVSTGGDGAASATDSQPSVTAIANEGSGGASTGTTESQAASSGATTDSAGSGISGDGDTRAAVLQPDNSGTATGPTDNEAGGGTVAQPHGDGTTATGSAEAGSAETGAIVVPSGGSTVSMGDGMSGNVSVSPQQTSDGAPAGPQAVGQGSGTTAASDVAQPHPSEPVDASGHISFVSVNDWYNPSWGGGYNATFQLTLTDDMLKGGSIEGWSLQIGLDNPNATVSTGWLDGFNGTVSFDPATGVFTNTGQDYQPELHAGDVIQFSIQVQNTGFNQGDFSFSFQDLDPVPDGAIEASSGGDGVIMQASSDMSTDTGAAAAAAALTALGTSALQTQAAAASDDAQTTAQPQAAVATRAESANHTEAGTTDGGKTAASGTDHAQSGPDAATTAVSAALGSQSSTTGRDGRPGADGQKQDDRIQEQEHANGGAGDHDAQARQDATRPSPAAEEHGEHTGHGYAFGHRIHGEEHADRGSDDLAAHGHQPDAASFPPVGRQDGEHAGHGHAFGHDIHEGEHADRGADDLAARAHPDAMPVSLAAGEDNGHGGHGYAFGHDVREWGHGDEGAGNLGVHGHQQDAAPFSSAASAYLGFVVAQPDDHATALPPAEHPTSGADAYVHMAGGFEHAGQEPPPPDHLFADTQIEHGSQSGAEGHDIQHDTSHVDTPAAPEPSPMDDDQHHHHHE</sequence>
<dbReference type="Pfam" id="PF17803">
    <property type="entry name" value="Cadherin_4"/>
    <property type="match status" value="20"/>
</dbReference>
<reference evidence="10" key="1">
    <citation type="submission" date="2023-06" db="EMBL/GenBank/DDBJ databases">
        <title>Phylogenetic Diversity of Rhizobium strains.</title>
        <authorList>
            <person name="Moura F.T."/>
            <person name="Helene L.C.F."/>
            <person name="Hungria M."/>
        </authorList>
    </citation>
    <scope>NUCLEOTIDE SEQUENCE</scope>
    <source>
        <strain evidence="10">CCGE526</strain>
    </source>
</reference>
<evidence type="ECO:0000256" key="3">
    <source>
        <dbReference type="ARBA" id="ARBA00022737"/>
    </source>
</evidence>